<dbReference type="AlphaFoldDB" id="A0A655DH42"/>
<organism evidence="1 2">
    <name type="scientific">Mycobacterium tuberculosis</name>
    <dbReference type="NCBI Taxonomy" id="1773"/>
    <lineage>
        <taxon>Bacteria</taxon>
        <taxon>Bacillati</taxon>
        <taxon>Actinomycetota</taxon>
        <taxon>Actinomycetes</taxon>
        <taxon>Mycobacteriales</taxon>
        <taxon>Mycobacteriaceae</taxon>
        <taxon>Mycobacterium</taxon>
        <taxon>Mycobacterium tuberculosis complex</taxon>
    </lineage>
</organism>
<gene>
    <name evidence="1" type="ORF">ERS027659_02859</name>
</gene>
<sequence length="49" mass="5534">MQQDDRRTVARALVDVVHSQRLGVAGRHIDIVRCKRVAHQVFEPGVWGA</sequence>
<evidence type="ECO:0000313" key="2">
    <source>
        <dbReference type="Proteomes" id="UP000050164"/>
    </source>
</evidence>
<dbReference type="EMBL" id="CNFT01000747">
    <property type="protein sequence ID" value="CKS26702.1"/>
    <property type="molecule type" value="Genomic_DNA"/>
</dbReference>
<reference evidence="1 2" key="1">
    <citation type="submission" date="2015-03" db="EMBL/GenBank/DDBJ databases">
        <authorList>
            <consortium name="Pathogen Informatics"/>
        </authorList>
    </citation>
    <scope>NUCLEOTIDE SEQUENCE [LARGE SCALE GENOMIC DNA]</scope>
    <source>
        <strain evidence="1 2">Bir 185</strain>
    </source>
</reference>
<protein>
    <submittedName>
        <fullName evidence="1">Uncharacterized protein</fullName>
    </submittedName>
</protein>
<proteinExistence type="predicted"/>
<evidence type="ECO:0000313" key="1">
    <source>
        <dbReference type="EMBL" id="CKS26702.1"/>
    </source>
</evidence>
<dbReference type="Proteomes" id="UP000050164">
    <property type="component" value="Unassembled WGS sequence"/>
</dbReference>
<name>A0A655DH42_MYCTX</name>
<accession>A0A655DH42</accession>